<dbReference type="GO" id="GO:0044659">
    <property type="term" value="P:viral release from host cell by cytolysis"/>
    <property type="evidence" value="ECO:0007669"/>
    <property type="project" value="InterPro"/>
</dbReference>
<evidence type="ECO:0000313" key="3">
    <source>
        <dbReference type="WBParaSite" id="ALUE_0002297301-mRNA-1"/>
    </source>
</evidence>
<proteinExistence type="predicted"/>
<protein>
    <submittedName>
        <fullName evidence="3">Myosin_tail_1 domain-containing protein</fullName>
    </submittedName>
</protein>
<feature type="coiled-coil region" evidence="1">
    <location>
        <begin position="13"/>
        <end position="96"/>
    </location>
</feature>
<dbReference type="Pfam" id="PF03245">
    <property type="entry name" value="Phage_lysis"/>
    <property type="match status" value="1"/>
</dbReference>
<dbReference type="Proteomes" id="UP000036681">
    <property type="component" value="Unplaced"/>
</dbReference>
<dbReference type="WBParaSite" id="ALUE_0002297301-mRNA-1">
    <property type="protein sequence ID" value="ALUE_0002297301-mRNA-1"/>
    <property type="gene ID" value="ALUE_0002297301"/>
</dbReference>
<evidence type="ECO:0000256" key="1">
    <source>
        <dbReference type="SAM" id="Coils"/>
    </source>
</evidence>
<keyword evidence="2" id="KW-1185">Reference proteome</keyword>
<evidence type="ECO:0000313" key="2">
    <source>
        <dbReference type="Proteomes" id="UP000036681"/>
    </source>
</evidence>
<organism evidence="2 3">
    <name type="scientific">Ascaris lumbricoides</name>
    <name type="common">Giant roundworm</name>
    <dbReference type="NCBI Taxonomy" id="6252"/>
    <lineage>
        <taxon>Eukaryota</taxon>
        <taxon>Metazoa</taxon>
        <taxon>Ecdysozoa</taxon>
        <taxon>Nematoda</taxon>
        <taxon>Chromadorea</taxon>
        <taxon>Rhabditida</taxon>
        <taxon>Spirurina</taxon>
        <taxon>Ascaridomorpha</taxon>
        <taxon>Ascaridoidea</taxon>
        <taxon>Ascarididae</taxon>
        <taxon>Ascaris</taxon>
    </lineage>
</organism>
<keyword evidence="1" id="KW-0175">Coiled coil</keyword>
<name>A0A0M3IW45_ASCLU</name>
<reference evidence="3" key="1">
    <citation type="submission" date="2017-02" db="UniProtKB">
        <authorList>
            <consortium name="WormBaseParasite"/>
        </authorList>
    </citation>
    <scope>IDENTIFICATION</scope>
</reference>
<dbReference type="AlphaFoldDB" id="A0A0M3IW45"/>
<dbReference type="InterPro" id="IPR004929">
    <property type="entry name" value="I-spanin"/>
</dbReference>
<dbReference type="SUPFAM" id="SSF57997">
    <property type="entry name" value="Tropomyosin"/>
    <property type="match status" value="1"/>
</dbReference>
<sequence>LCDNDNRKQIEEIEKWKSEAYKAQTEVKGLEATNETLKSQLITANDRITSLNKTINEQAAKMREVNSHVRRLEEELADAKATVATLEADLEKALTRLHTIE</sequence>
<dbReference type="Gene3D" id="1.10.287.1490">
    <property type="match status" value="1"/>
</dbReference>
<accession>A0A0M3IW45</accession>